<dbReference type="OMA" id="CFTTRIT"/>
<evidence type="ECO:0000313" key="2">
    <source>
        <dbReference type="Proteomes" id="UP000694545"/>
    </source>
</evidence>
<proteinExistence type="predicted"/>
<dbReference type="Proteomes" id="UP000694545">
    <property type="component" value="Unplaced"/>
</dbReference>
<dbReference type="GeneID" id="123027791"/>
<dbReference type="KEGG" id="vko:123027791"/>
<dbReference type="PANTHER" id="PTHR14256:SF3">
    <property type="entry name" value="NORMAL MUCOSA OF ESOPHAGUS-SPECIFIC GENE 1 PROTEIN"/>
    <property type="match status" value="1"/>
</dbReference>
<organism evidence="1 2">
    <name type="scientific">Varanus komodoensis</name>
    <name type="common">Komodo dragon</name>
    <dbReference type="NCBI Taxonomy" id="61221"/>
    <lineage>
        <taxon>Eukaryota</taxon>
        <taxon>Metazoa</taxon>
        <taxon>Chordata</taxon>
        <taxon>Craniata</taxon>
        <taxon>Vertebrata</taxon>
        <taxon>Euteleostomi</taxon>
        <taxon>Lepidosauria</taxon>
        <taxon>Squamata</taxon>
        <taxon>Bifurcata</taxon>
        <taxon>Unidentata</taxon>
        <taxon>Episquamata</taxon>
        <taxon>Toxicofera</taxon>
        <taxon>Anguimorpha</taxon>
        <taxon>Paleoanguimorpha</taxon>
        <taxon>Varanoidea</taxon>
        <taxon>Varanidae</taxon>
        <taxon>Varanus</taxon>
    </lineage>
</organism>
<protein>
    <submittedName>
        <fullName evidence="1">Chromosome 15 open reading frame 48</fullName>
    </submittedName>
</protein>
<dbReference type="AlphaFoldDB" id="A0A8D2L8R8"/>
<sequence length="83" mass="9608">MGLFQHVMKHKELIPLLTVLSLTGCGLVYSAIHALRKPEVIFNKSGDPEPWQYVNPTEPQKLVTINQEWKPIEELEKVRKLMK</sequence>
<dbReference type="CTD" id="84419"/>
<accession>A0A8D2L8R8</accession>
<gene>
    <name evidence="1" type="primary">CUNH15orf48</name>
</gene>
<name>A0A8D2L8R8_VARKO</name>
<dbReference type="PANTHER" id="PTHR14256">
    <property type="entry name" value="NADH-UBIQUINONE OXIDOREDUCTASE MLRQ SUBUNIT"/>
    <property type="match status" value="1"/>
</dbReference>
<keyword evidence="2" id="KW-1185">Reference proteome</keyword>
<reference evidence="1" key="2">
    <citation type="submission" date="2025-09" db="UniProtKB">
        <authorList>
            <consortium name="Ensembl"/>
        </authorList>
    </citation>
    <scope>IDENTIFICATION</scope>
</reference>
<dbReference type="RefSeq" id="XP_044294953.1">
    <property type="nucleotide sequence ID" value="XM_044439018.1"/>
</dbReference>
<dbReference type="OrthoDB" id="5511684at2759"/>
<reference evidence="1" key="1">
    <citation type="submission" date="2025-08" db="UniProtKB">
        <authorList>
            <consortium name="Ensembl"/>
        </authorList>
    </citation>
    <scope>IDENTIFICATION</scope>
</reference>
<dbReference type="Pfam" id="PF06522">
    <property type="entry name" value="B12D"/>
    <property type="match status" value="1"/>
</dbReference>
<evidence type="ECO:0000313" key="1">
    <source>
        <dbReference type="Ensembl" id="ENSVKKP00000018762.1"/>
    </source>
</evidence>
<dbReference type="Ensembl" id="ENSVKKT00000019227.1">
    <property type="protein sequence ID" value="ENSVKKP00000018762.1"/>
    <property type="gene ID" value="ENSVKKG00000012760.1"/>
</dbReference>
<dbReference type="InterPro" id="IPR010530">
    <property type="entry name" value="B12D"/>
</dbReference>